<dbReference type="PANTHER" id="PTHR22538">
    <property type="entry name" value="CILIA- AND FLAGELLA-ASSOCIATED PROTEIN 74"/>
    <property type="match status" value="1"/>
</dbReference>
<evidence type="ECO:0000313" key="3">
    <source>
        <dbReference type="Proteomes" id="UP000281553"/>
    </source>
</evidence>
<proteinExistence type="predicted"/>
<dbReference type="Proteomes" id="UP000281553">
    <property type="component" value="Unassembled WGS sequence"/>
</dbReference>
<keyword evidence="3" id="KW-1185">Reference proteome</keyword>
<dbReference type="EMBL" id="UYRU01053066">
    <property type="protein sequence ID" value="VDN12116.1"/>
    <property type="molecule type" value="Genomic_DNA"/>
</dbReference>
<organism evidence="2 3">
    <name type="scientific">Dibothriocephalus latus</name>
    <name type="common">Fish tapeworm</name>
    <name type="synonym">Diphyllobothrium latum</name>
    <dbReference type="NCBI Taxonomy" id="60516"/>
    <lineage>
        <taxon>Eukaryota</taxon>
        <taxon>Metazoa</taxon>
        <taxon>Spiralia</taxon>
        <taxon>Lophotrochozoa</taxon>
        <taxon>Platyhelminthes</taxon>
        <taxon>Cestoda</taxon>
        <taxon>Eucestoda</taxon>
        <taxon>Diphyllobothriidea</taxon>
        <taxon>Diphyllobothriidae</taxon>
        <taxon>Dibothriocephalus</taxon>
    </lineage>
</organism>
<feature type="domain" description="CFAP74 fourth Ig-like" evidence="1">
    <location>
        <begin position="26"/>
        <end position="86"/>
    </location>
</feature>
<sequence>MEHILVLVGCLCSQQVPGQITSTAIFAFDKLQVFSVQPNDGFGTILPKESLEMRAFFSPSEVADCSCNLVCRSEIGGLFQLPCKAIALRSPVSLSTYCLRFPPTLLHDYTRMEFHIRNEESTRRKGDGTRVGQIVAFQFEQPKDAQEASCLVFSPPCGMLKPGETMEVSATYMPEDFWPTDEQSVQGKCEEKNVDEEQVIEDGDDSGRISFIEDQCSSKLSLDSGSGVAYDRQRLHAICNIGRLVETSPCGEAKFCKASTLVLECICICVKPFVEVVDKEPISVLDFGTLCSGSTSVKSLRLQNHSDFSVKVRNSPLDPFGPFTVLSCISTIQPRSSTEMRILCEAGAESRTFLESLDFLLTVEPSTAQEGLPFEGKTWSGMLRLPVHANCIVPR</sequence>
<protein>
    <recommendedName>
        <fullName evidence="1">CFAP74 fourth Ig-like domain-containing protein</fullName>
    </recommendedName>
</protein>
<dbReference type="Gene3D" id="2.60.40.10">
    <property type="entry name" value="Immunoglobulins"/>
    <property type="match status" value="1"/>
</dbReference>
<dbReference type="PANTHER" id="PTHR22538:SF0">
    <property type="entry name" value="CILIA- AND FLAGELLA-ASSOCIATED PROTEIN 74"/>
    <property type="match status" value="1"/>
</dbReference>
<dbReference type="OrthoDB" id="545169at2759"/>
<gene>
    <name evidence="2" type="ORF">DILT_LOCUS7947</name>
</gene>
<dbReference type="InterPro" id="IPR013783">
    <property type="entry name" value="Ig-like_fold"/>
</dbReference>
<dbReference type="Pfam" id="PF24798">
    <property type="entry name" value="Ig-CFAP74_4th"/>
    <property type="match status" value="1"/>
</dbReference>
<evidence type="ECO:0000259" key="1">
    <source>
        <dbReference type="Pfam" id="PF24798"/>
    </source>
</evidence>
<reference evidence="2 3" key="1">
    <citation type="submission" date="2018-11" db="EMBL/GenBank/DDBJ databases">
        <authorList>
            <consortium name="Pathogen Informatics"/>
        </authorList>
    </citation>
    <scope>NUCLEOTIDE SEQUENCE [LARGE SCALE GENOMIC DNA]</scope>
</reference>
<accession>A0A3P7P2E5</accession>
<dbReference type="AlphaFoldDB" id="A0A3P7P2E5"/>
<name>A0A3P7P2E5_DIBLA</name>
<dbReference type="InterPro" id="IPR056310">
    <property type="entry name" value="Ig-CFAP74_4th"/>
</dbReference>
<evidence type="ECO:0000313" key="2">
    <source>
        <dbReference type="EMBL" id="VDN12116.1"/>
    </source>
</evidence>